<dbReference type="OrthoDB" id="6091288at2759"/>
<dbReference type="Pfam" id="PF13843">
    <property type="entry name" value="DDE_Tnp_1_7"/>
    <property type="match status" value="1"/>
</dbReference>
<keyword evidence="3" id="KW-1185">Reference proteome</keyword>
<protein>
    <recommendedName>
        <fullName evidence="1">PiggyBac transposable element-derived protein domain-containing protein</fullName>
    </recommendedName>
</protein>
<gene>
    <name evidence="2" type="ORF">MCOR_56169</name>
</gene>
<evidence type="ECO:0000259" key="1">
    <source>
        <dbReference type="Pfam" id="PF13843"/>
    </source>
</evidence>
<feature type="domain" description="PiggyBac transposable element-derived protein" evidence="1">
    <location>
        <begin position="2"/>
        <end position="225"/>
    </location>
</feature>
<dbReference type="EMBL" id="CACVKT020009983">
    <property type="protein sequence ID" value="CAC5424245.1"/>
    <property type="molecule type" value="Genomic_DNA"/>
</dbReference>
<name>A0A6J8EXN1_MYTCO</name>
<dbReference type="PANTHER" id="PTHR46599">
    <property type="entry name" value="PIGGYBAC TRANSPOSABLE ELEMENT-DERIVED PROTEIN 4"/>
    <property type="match status" value="1"/>
</dbReference>
<evidence type="ECO:0000313" key="2">
    <source>
        <dbReference type="EMBL" id="CAC5424245.1"/>
    </source>
</evidence>
<sequence>MDLFRKVSFEEYWNKHSQTQSTTWFLCMFSRNRFQHILKFKKLPKRNDPAYKPSQRFKTLLDFVNRKVLRYYNPRRELAVDESLVGTKEKTSMLQYIPSKRSRFGVKFWMLVESVTGYVLQMDVHHRKRFDPTPVGTLQGTNVVLNLMKNSHLLEKSFHVFADRFFASLNLANKLFRERTYLIGTMKTNRPMPQMTKNARPQAGNAVYTRQRQNMLCCFSSSYSFSII</sequence>
<evidence type="ECO:0000313" key="3">
    <source>
        <dbReference type="Proteomes" id="UP000507470"/>
    </source>
</evidence>
<dbReference type="Proteomes" id="UP000507470">
    <property type="component" value="Unassembled WGS sequence"/>
</dbReference>
<dbReference type="InterPro" id="IPR029526">
    <property type="entry name" value="PGBD"/>
</dbReference>
<dbReference type="PANTHER" id="PTHR46599:SF3">
    <property type="entry name" value="PIGGYBAC TRANSPOSABLE ELEMENT-DERIVED PROTEIN 4"/>
    <property type="match status" value="1"/>
</dbReference>
<proteinExistence type="predicted"/>
<accession>A0A6J8EXN1</accession>
<dbReference type="AlphaFoldDB" id="A0A6J8EXN1"/>
<reference evidence="2 3" key="1">
    <citation type="submission" date="2020-06" db="EMBL/GenBank/DDBJ databases">
        <authorList>
            <person name="Li R."/>
            <person name="Bekaert M."/>
        </authorList>
    </citation>
    <scope>NUCLEOTIDE SEQUENCE [LARGE SCALE GENOMIC DNA]</scope>
    <source>
        <strain evidence="3">wild</strain>
    </source>
</reference>
<organism evidence="2 3">
    <name type="scientific">Mytilus coruscus</name>
    <name type="common">Sea mussel</name>
    <dbReference type="NCBI Taxonomy" id="42192"/>
    <lineage>
        <taxon>Eukaryota</taxon>
        <taxon>Metazoa</taxon>
        <taxon>Spiralia</taxon>
        <taxon>Lophotrochozoa</taxon>
        <taxon>Mollusca</taxon>
        <taxon>Bivalvia</taxon>
        <taxon>Autobranchia</taxon>
        <taxon>Pteriomorphia</taxon>
        <taxon>Mytilida</taxon>
        <taxon>Mytiloidea</taxon>
        <taxon>Mytilidae</taxon>
        <taxon>Mytilinae</taxon>
        <taxon>Mytilus</taxon>
    </lineage>
</organism>